<sequence length="362" mass="39877" precursor="true">MKVRVFSVIAFLLVIMLLSGCSGPKKKDNGSQQAADKKDNVVYLVQTAPTNMLEQLKAGEIDGFVAWEPFCTVAAKAGQGKYLFKSPDVWQNHPCCVVAVSGNFQDKQAVEAFVWAHIKATRFINDPANRDKVIKYASEFTGKSPDVAEKALANITYVEYPAKEEFQDYYNSLEQGGLIKRSVSDLGYQDRDSFFAAFLQESVYKDVADRLDRNSDWVPEPVADNTRLRVGYLNYDLHQLAMYVAEKEGYYAKVGLLPGRNLETRVFPNGVAVMEAFKAKDIDMAYLGGAPATLKRINDNIPVEVVAGANNEGSGLIVRNDTAINSVADLKGKTIAVPGLGTVQFTLLDKALKNNGLRPIIK</sequence>
<dbReference type="EMBL" id="LGTE01000016">
    <property type="protein sequence ID" value="KNZ69138.1"/>
    <property type="molecule type" value="Genomic_DNA"/>
</dbReference>
<organism evidence="2 3">
    <name type="scientific">Thermincola ferriacetica</name>
    <dbReference type="NCBI Taxonomy" id="281456"/>
    <lineage>
        <taxon>Bacteria</taxon>
        <taxon>Bacillati</taxon>
        <taxon>Bacillota</taxon>
        <taxon>Clostridia</taxon>
        <taxon>Eubacteriales</taxon>
        <taxon>Thermincolaceae</taxon>
        <taxon>Thermincola</taxon>
    </lineage>
</organism>
<dbReference type="SUPFAM" id="SSF53850">
    <property type="entry name" value="Periplasmic binding protein-like II"/>
    <property type="match status" value="2"/>
</dbReference>
<dbReference type="Pfam" id="PF09084">
    <property type="entry name" value="NMT1"/>
    <property type="match status" value="1"/>
</dbReference>
<dbReference type="AlphaFoldDB" id="A0A0L6W179"/>
<dbReference type="Pfam" id="PF13379">
    <property type="entry name" value="NMT1_2"/>
    <property type="match status" value="1"/>
</dbReference>
<evidence type="ECO:0000313" key="3">
    <source>
        <dbReference type="Proteomes" id="UP000037175"/>
    </source>
</evidence>
<evidence type="ECO:0000313" key="2">
    <source>
        <dbReference type="EMBL" id="KNZ69138.1"/>
    </source>
</evidence>
<dbReference type="RefSeq" id="WP_052218398.1">
    <property type="nucleotide sequence ID" value="NZ_LGTE01000016.1"/>
</dbReference>
<accession>A0A0L6W179</accession>
<dbReference type="PANTHER" id="PTHR30024">
    <property type="entry name" value="ALIPHATIC SULFONATES-BINDING PROTEIN-RELATED"/>
    <property type="match status" value="1"/>
</dbReference>
<dbReference type="Gene3D" id="3.40.190.10">
    <property type="entry name" value="Periplasmic binding protein-like II"/>
    <property type="match status" value="3"/>
</dbReference>
<keyword evidence="3" id="KW-1185">Reference proteome</keyword>
<protein>
    <submittedName>
        <fullName evidence="2">Aliphatic sulfonate ABC transporter substrate-binding protein</fullName>
    </submittedName>
</protein>
<gene>
    <name evidence="2" type="ORF">Tfer_2242</name>
</gene>
<name>A0A0L6W179_9FIRM</name>
<dbReference type="Proteomes" id="UP000037175">
    <property type="component" value="Unassembled WGS sequence"/>
</dbReference>
<comment type="caution">
    <text evidence="2">The sequence shown here is derived from an EMBL/GenBank/DDBJ whole genome shotgun (WGS) entry which is preliminary data.</text>
</comment>
<evidence type="ECO:0000259" key="1">
    <source>
        <dbReference type="Pfam" id="PF09084"/>
    </source>
</evidence>
<feature type="domain" description="SsuA/THI5-like" evidence="1">
    <location>
        <begin position="241"/>
        <end position="359"/>
    </location>
</feature>
<dbReference type="InterPro" id="IPR015168">
    <property type="entry name" value="SsuA/THI5"/>
</dbReference>
<reference evidence="3" key="1">
    <citation type="submission" date="2015-07" db="EMBL/GenBank/DDBJ databases">
        <title>Complete Genome of Thermincola ferriacetica strain Z-0001T.</title>
        <authorList>
            <person name="Lusk B."/>
            <person name="Badalamenti J.P."/>
            <person name="Parameswaran P."/>
            <person name="Bond D.R."/>
            <person name="Torres C.I."/>
        </authorList>
    </citation>
    <scope>NUCLEOTIDE SEQUENCE [LARGE SCALE GENOMIC DNA]</scope>
    <source>
        <strain evidence="3">Z-0001</strain>
    </source>
</reference>
<dbReference type="PROSITE" id="PS51257">
    <property type="entry name" value="PROKAR_LIPOPROTEIN"/>
    <property type="match status" value="1"/>
</dbReference>
<proteinExistence type="predicted"/>